<name>A0A915EXH1_9CEST</name>
<organism evidence="1 2">
    <name type="scientific">Echinococcus canadensis</name>
    <dbReference type="NCBI Taxonomy" id="519352"/>
    <lineage>
        <taxon>Eukaryota</taxon>
        <taxon>Metazoa</taxon>
        <taxon>Spiralia</taxon>
        <taxon>Lophotrochozoa</taxon>
        <taxon>Platyhelminthes</taxon>
        <taxon>Cestoda</taxon>
        <taxon>Eucestoda</taxon>
        <taxon>Cyclophyllidea</taxon>
        <taxon>Taeniidae</taxon>
        <taxon>Echinococcus</taxon>
        <taxon>Echinococcus canadensis group</taxon>
    </lineage>
</organism>
<dbReference type="AlphaFoldDB" id="A0A915EXH1"/>
<accession>A0A915EXH1</accession>
<reference evidence="2" key="1">
    <citation type="submission" date="2022-11" db="UniProtKB">
        <authorList>
            <consortium name="WormBaseParasite"/>
        </authorList>
    </citation>
    <scope>IDENTIFICATION</scope>
</reference>
<dbReference type="Proteomes" id="UP000887562">
    <property type="component" value="Unplaced"/>
</dbReference>
<sequence length="174" mass="19659">MDNRCGQKDRNVEQLICENALKYDSNLMCSTPDNSLESLRSAASKSDKRLSDPPLPIRGLPTYHCFFDKAIGGICGVIGMDSSNGLLQLVNRVQVYLQVHHNPFVTDLLNRKLLNQLGGILEQFQAHFCLKHHQFSTFLFNKAMDLSSRLQAQVKMLLFQLTNLDLPGKFEESC</sequence>
<evidence type="ECO:0000313" key="1">
    <source>
        <dbReference type="Proteomes" id="UP000887562"/>
    </source>
</evidence>
<evidence type="ECO:0000313" key="2">
    <source>
        <dbReference type="WBParaSite" id="maker-E.canG7_contigs_4879-snap-gene-0.2-mRNA-1"/>
    </source>
</evidence>
<protein>
    <submittedName>
        <fullName evidence="2">Spindle pole body component</fullName>
    </submittedName>
</protein>
<keyword evidence="1" id="KW-1185">Reference proteome</keyword>
<proteinExistence type="predicted"/>
<dbReference type="WBParaSite" id="maker-E.canG7_contigs_4879-snap-gene-0.2-mRNA-1">
    <property type="protein sequence ID" value="maker-E.canG7_contigs_4879-snap-gene-0.2-mRNA-1"/>
    <property type="gene ID" value="EcG7_09259"/>
</dbReference>